<name>A0A1Y3GJ40_9EURY</name>
<accession>A0A1Y3GJ40</accession>
<feature type="transmembrane region" description="Helical" evidence="6">
    <location>
        <begin position="253"/>
        <end position="273"/>
    </location>
</feature>
<comment type="caution">
    <text evidence="8">The sequence shown here is derived from an EMBL/GenBank/DDBJ whole genome shotgun (WGS) entry which is preliminary data.</text>
</comment>
<evidence type="ECO:0000313" key="9">
    <source>
        <dbReference type="Proteomes" id="UP000195137"/>
    </source>
</evidence>
<keyword evidence="4 6" id="KW-1133">Transmembrane helix</keyword>
<sequence>MLSKAILKRYKHIISKYIDHEEMAILLKSARLSTTPEKLITTAFLTATTTLIIGITLSLTLLTAATIIPGIIITGFLSIITGLSILYYPKLVADGRKQRININLGTAVTFMYALSKGGMDISEIFRRLALHEEAYGELSKEAKLITTEIDFFSKDIQEAVNECIKVTPSPKFKEFLADMIPVLRAGGDISNYLEKKSTEYLDDSLEEQKNYISFLGYISEIYVAGFVAGPLVLILSVVILGITFGTFPVELTYSIYLLLPLGGLFFIILLKTVSPEKENKFKETDYHRFTKRFEGMEPNEFSENKIEYQTDYTEKIENYIWLMRSKPINTLYLTIPISILYITLILLTNGYYYLIETIELQTVLLSIILFLPMSVFYEIEERRRKKIESQFPDLLRMISSLNRTGMSLKSTVMEISEVPGIIGREISRVRNGIEWNIGVRESLARFAFRMKNKEVLRSIILILEGTRAHNQVSTVLNVATEDINNRETLNKQLKRDILPYIALVWLAFLIFLFTALVLSNQFIAEMPLAEEIGDVDQIEFGFEKHELEIMETLILHSAMLMGFVSGIVAGELSKGTMYSGLKHALLMLIIAYTLFTIFY</sequence>
<dbReference type="InterPro" id="IPR018076">
    <property type="entry name" value="T2SS_GspF_dom"/>
</dbReference>
<evidence type="ECO:0000313" key="8">
    <source>
        <dbReference type="EMBL" id="OUJ19455.1"/>
    </source>
</evidence>
<feature type="transmembrane region" description="Helical" evidence="6">
    <location>
        <begin position="580"/>
        <end position="598"/>
    </location>
</feature>
<evidence type="ECO:0000256" key="1">
    <source>
        <dbReference type="ARBA" id="ARBA00004651"/>
    </source>
</evidence>
<dbReference type="InterPro" id="IPR056569">
    <property type="entry name" value="ArlJ-like"/>
</dbReference>
<evidence type="ECO:0000256" key="5">
    <source>
        <dbReference type="ARBA" id="ARBA00023136"/>
    </source>
</evidence>
<dbReference type="OrthoDB" id="12374at2157"/>
<comment type="subcellular location">
    <subcellularLocation>
        <location evidence="1">Cell membrane</location>
        <topology evidence="1">Multi-pass membrane protein</topology>
    </subcellularLocation>
</comment>
<feature type="transmembrane region" description="Helical" evidence="6">
    <location>
        <begin position="67"/>
        <end position="89"/>
    </location>
</feature>
<keyword evidence="3 6" id="KW-0812">Transmembrane</keyword>
<keyword evidence="5 6" id="KW-0472">Membrane</keyword>
<evidence type="ECO:0000256" key="6">
    <source>
        <dbReference type="SAM" id="Phobius"/>
    </source>
</evidence>
<feature type="transmembrane region" description="Helical" evidence="6">
    <location>
        <begin position="331"/>
        <end position="354"/>
    </location>
</feature>
<dbReference type="PANTHER" id="PTHR35402">
    <property type="entry name" value="INTEGRAL MEMBRANE PROTEIN-RELATED"/>
    <property type="match status" value="1"/>
</dbReference>
<evidence type="ECO:0000256" key="4">
    <source>
        <dbReference type="ARBA" id="ARBA00022989"/>
    </source>
</evidence>
<dbReference type="EMBL" id="MRZU01000002">
    <property type="protein sequence ID" value="OUJ19455.1"/>
    <property type="molecule type" value="Genomic_DNA"/>
</dbReference>
<dbReference type="RefSeq" id="WP_086636553.1">
    <property type="nucleotide sequence ID" value="NZ_MRZU01000002.1"/>
</dbReference>
<gene>
    <name evidence="8" type="ORF">AMET1_0125</name>
</gene>
<evidence type="ECO:0000256" key="3">
    <source>
        <dbReference type="ARBA" id="ARBA00022692"/>
    </source>
</evidence>
<feature type="transmembrane region" description="Helical" evidence="6">
    <location>
        <begin position="221"/>
        <end position="247"/>
    </location>
</feature>
<proteinExistence type="predicted"/>
<keyword evidence="2" id="KW-1003">Cell membrane</keyword>
<feature type="transmembrane region" description="Helical" evidence="6">
    <location>
        <begin position="39"/>
        <end position="61"/>
    </location>
</feature>
<dbReference type="PANTHER" id="PTHR35402:SF1">
    <property type="entry name" value="TYPE II SECRETION SYSTEM PROTEIN GSPF DOMAIN-CONTAINING PROTEIN"/>
    <property type="match status" value="1"/>
</dbReference>
<reference evidence="8 9" key="1">
    <citation type="submission" date="2016-12" db="EMBL/GenBank/DDBJ databases">
        <title>Discovery of methanogenic haloarchaea.</title>
        <authorList>
            <person name="Sorokin D.Y."/>
            <person name="Makarova K.S."/>
            <person name="Abbas B."/>
            <person name="Ferrer M."/>
            <person name="Golyshin P.N."/>
        </authorList>
    </citation>
    <scope>NUCLEOTIDE SEQUENCE [LARGE SCALE GENOMIC DNA]</scope>
    <source>
        <strain evidence="8">AMET1</strain>
    </source>
</reference>
<feature type="domain" description="Type II secretion system protein GspF" evidence="7">
    <location>
        <begin position="395"/>
        <end position="518"/>
    </location>
</feature>
<evidence type="ECO:0000256" key="2">
    <source>
        <dbReference type="ARBA" id="ARBA00022475"/>
    </source>
</evidence>
<organism evidence="8 9">
    <name type="scientific">Methanonatronarchaeum thermophilum</name>
    <dbReference type="NCBI Taxonomy" id="1927129"/>
    <lineage>
        <taxon>Archaea</taxon>
        <taxon>Methanobacteriati</taxon>
        <taxon>Methanobacteriota</taxon>
        <taxon>Methanonatronarchaeia</taxon>
        <taxon>Methanonatronarchaeales</taxon>
        <taxon>Methanonatronarchaeaceae</taxon>
        <taxon>Methanonatronarchaeum</taxon>
    </lineage>
</organism>
<dbReference type="GO" id="GO:0005886">
    <property type="term" value="C:plasma membrane"/>
    <property type="evidence" value="ECO:0007669"/>
    <property type="project" value="UniProtKB-SubCell"/>
</dbReference>
<keyword evidence="9" id="KW-1185">Reference proteome</keyword>
<feature type="transmembrane region" description="Helical" evidence="6">
    <location>
        <begin position="553"/>
        <end position="573"/>
    </location>
</feature>
<feature type="domain" description="Type II secretion system protein GspF" evidence="7">
    <location>
        <begin position="109"/>
        <end position="235"/>
    </location>
</feature>
<feature type="transmembrane region" description="Helical" evidence="6">
    <location>
        <begin position="497"/>
        <end position="518"/>
    </location>
</feature>
<protein>
    <submittedName>
        <fullName evidence="8">Pilus assembly protein TadC</fullName>
    </submittedName>
</protein>
<dbReference type="Proteomes" id="UP000195137">
    <property type="component" value="Unassembled WGS sequence"/>
</dbReference>
<feature type="transmembrane region" description="Helical" evidence="6">
    <location>
        <begin position="360"/>
        <end position="379"/>
    </location>
</feature>
<dbReference type="Pfam" id="PF00482">
    <property type="entry name" value="T2SSF"/>
    <property type="match status" value="2"/>
</dbReference>
<evidence type="ECO:0000259" key="7">
    <source>
        <dbReference type="Pfam" id="PF00482"/>
    </source>
</evidence>
<dbReference type="AlphaFoldDB" id="A0A1Y3GJ40"/>